<accession>A0A1C7PBN7</accession>
<dbReference type="OrthoDB" id="4536617at2"/>
<dbReference type="PANTHER" id="PTHR33375:SF1">
    <property type="entry name" value="CHROMOSOME-PARTITIONING PROTEIN PARB-RELATED"/>
    <property type="match status" value="1"/>
</dbReference>
<dbReference type="GO" id="GO:0007059">
    <property type="term" value="P:chromosome segregation"/>
    <property type="evidence" value="ECO:0007669"/>
    <property type="project" value="TreeGrafter"/>
</dbReference>
<keyword evidence="3" id="KW-1185">Reference proteome</keyword>
<name>A0A1C7PBN7_9BACT</name>
<dbReference type="RefSeq" id="WP_067775759.1">
    <property type="nucleotide sequence ID" value="NZ_JACVVN010000012.1"/>
</dbReference>
<dbReference type="Pfam" id="PF02195">
    <property type="entry name" value="ParB_N"/>
    <property type="match status" value="1"/>
</dbReference>
<dbReference type="EMBL" id="LT629973">
    <property type="protein sequence ID" value="SEH94972.1"/>
    <property type="molecule type" value="Genomic_DNA"/>
</dbReference>
<evidence type="ECO:0000259" key="1">
    <source>
        <dbReference type="SMART" id="SM00470"/>
    </source>
</evidence>
<sequence length="171" mass="19708">MNIAIPCLNTILVDRDMIQANNYNPNSVPRDKMELLKQSIIDNGFCFPIVVSWSEEDEKYIIIDGFHRFTICQPNWLDIRQVPVVVLQHDLARRMAATIQFNKARGVHAVDKDADVVRALLEQGQTDLEIAHSLGLDIDTVMRYKQMTGILDLFKYVEYSASWTIEQDDHE</sequence>
<gene>
    <name evidence="2" type="ORF">PYTT_2001</name>
</gene>
<dbReference type="InterPro" id="IPR036086">
    <property type="entry name" value="ParB/Sulfiredoxin_sf"/>
</dbReference>
<dbReference type="STRING" id="1679444.PYTT_2001"/>
<dbReference type="SUPFAM" id="SSF110849">
    <property type="entry name" value="ParB/Sulfiredoxin"/>
    <property type="match status" value="1"/>
</dbReference>
<dbReference type="Proteomes" id="UP000176204">
    <property type="component" value="Chromosome I"/>
</dbReference>
<protein>
    <submittedName>
        <fullName evidence="2">Parb/sulfiredoxin</fullName>
    </submittedName>
</protein>
<evidence type="ECO:0000313" key="3">
    <source>
        <dbReference type="Proteomes" id="UP000176204"/>
    </source>
</evidence>
<feature type="domain" description="ParB-like N-terminal" evidence="1">
    <location>
        <begin position="11"/>
        <end position="103"/>
    </location>
</feature>
<dbReference type="InterPro" id="IPR050336">
    <property type="entry name" value="Chromosome_partition/occlusion"/>
</dbReference>
<organism evidence="2 3">
    <name type="scientific">Akkermansia glycaniphila</name>
    <dbReference type="NCBI Taxonomy" id="1679444"/>
    <lineage>
        <taxon>Bacteria</taxon>
        <taxon>Pseudomonadati</taxon>
        <taxon>Verrucomicrobiota</taxon>
        <taxon>Verrucomicrobiia</taxon>
        <taxon>Verrucomicrobiales</taxon>
        <taxon>Akkermansiaceae</taxon>
        <taxon>Akkermansia</taxon>
    </lineage>
</organism>
<proteinExistence type="predicted"/>
<dbReference type="Gene3D" id="3.90.1530.10">
    <property type="entry name" value="Conserved hypothetical protein from pyrococcus furiosus pfu- 392566-001, ParB domain"/>
    <property type="match status" value="1"/>
</dbReference>
<dbReference type="GO" id="GO:0005694">
    <property type="term" value="C:chromosome"/>
    <property type="evidence" value="ECO:0007669"/>
    <property type="project" value="TreeGrafter"/>
</dbReference>
<dbReference type="KEGG" id="agl:PYTT_2001"/>
<evidence type="ECO:0000313" key="2">
    <source>
        <dbReference type="EMBL" id="SEH94972.1"/>
    </source>
</evidence>
<reference evidence="3" key="1">
    <citation type="submission" date="2016-09" db="EMBL/GenBank/DDBJ databases">
        <authorList>
            <person name="Koehorst J."/>
        </authorList>
    </citation>
    <scope>NUCLEOTIDE SEQUENCE [LARGE SCALE GENOMIC DNA]</scope>
</reference>
<dbReference type="SMART" id="SM00470">
    <property type="entry name" value="ParB"/>
    <property type="match status" value="1"/>
</dbReference>
<dbReference type="AlphaFoldDB" id="A0A1C7PBN7"/>
<dbReference type="PANTHER" id="PTHR33375">
    <property type="entry name" value="CHROMOSOME-PARTITIONING PROTEIN PARB-RELATED"/>
    <property type="match status" value="1"/>
</dbReference>
<dbReference type="InterPro" id="IPR003115">
    <property type="entry name" value="ParB_N"/>
</dbReference>
<dbReference type="CDD" id="cd16397">
    <property type="entry name" value="IbrB_like"/>
    <property type="match status" value="1"/>
</dbReference>